<keyword evidence="1" id="KW-0812">Transmembrane</keyword>
<evidence type="ECO:0000313" key="2">
    <source>
        <dbReference type="EMBL" id="MBV2358480.1"/>
    </source>
</evidence>
<feature type="transmembrane region" description="Helical" evidence="1">
    <location>
        <begin position="245"/>
        <end position="267"/>
    </location>
</feature>
<protein>
    <submittedName>
        <fullName evidence="2">DUF4153 domain-containing protein</fullName>
    </submittedName>
</protein>
<reference evidence="2" key="1">
    <citation type="submission" date="2021-06" db="EMBL/GenBank/DDBJ databases">
        <title>Thalassococcus sp. CAU 1522 isolated from sea sand, Republic of Korea.</title>
        <authorList>
            <person name="Kim W."/>
        </authorList>
    </citation>
    <scope>NUCLEOTIDE SEQUENCE</scope>
    <source>
        <strain evidence="2">CAU 1522</strain>
    </source>
</reference>
<feature type="transmembrane region" description="Helical" evidence="1">
    <location>
        <begin position="279"/>
        <end position="304"/>
    </location>
</feature>
<proteinExistence type="predicted"/>
<feature type="transmembrane region" description="Helical" evidence="1">
    <location>
        <begin position="142"/>
        <end position="161"/>
    </location>
</feature>
<dbReference type="EMBL" id="JAHRWL010000001">
    <property type="protein sequence ID" value="MBV2358480.1"/>
    <property type="molecule type" value="Genomic_DNA"/>
</dbReference>
<feature type="transmembrane region" description="Helical" evidence="1">
    <location>
        <begin position="181"/>
        <end position="199"/>
    </location>
</feature>
<feature type="transmembrane region" description="Helical" evidence="1">
    <location>
        <begin position="211"/>
        <end position="233"/>
    </location>
</feature>
<feature type="transmembrane region" description="Helical" evidence="1">
    <location>
        <begin position="350"/>
        <end position="370"/>
    </location>
</feature>
<dbReference type="RefSeq" id="WP_217776339.1">
    <property type="nucleotide sequence ID" value="NZ_JAHRWL010000001.1"/>
</dbReference>
<sequence length="578" mass="61235">MTRDETRQAGMRLVLVLLGSLAGLAGWAFVDWLPDRIGEPRLLLFASGFATAFFTILLALTGPARVGPAALVSAPVALVLAGLLYGASARHVTVAGFLDQVYPALAFGMALLIATPFLAAWLRDRTGWRDYPSLFALSWRIVVRYAAAVLFTALFWGLLSLSDALLHIVGVPLMAWVTDRPALAAALTGAVFGFALAIAHELRDFVSPRLVLRLLQMLLPPVLAVAAVFLALLPMRGFSGLELAGFSPAATLMGFALAAVVLITVAVNRDRREAVQGRLLVVSAQILALLAPVLAGLALWALWIRVAGYGLSPERLMAGTIGAVLLAYGAAYALAVVLRRGWMARIRAANTWIALVSVAVCLVWLSPLFVPERIAAQDQLARAQRGVPAEILPLRELAWDWGHPGRAALAELEALRPDLAARIALAREADPGRIADAAPDDRAALRDAVPVYPAGAVLPDTAWDGLTPFLAADLRRACANVIPEGPGCAVYVGRFTPGAGADEALLFQRFGPDYVQVQSLSLEDGRLALRGFAGGFGVAVDGGLPDAALAALHRGEARLAPSDAQVLRLGDMAIFPRN</sequence>
<gene>
    <name evidence="2" type="ORF">KUH32_01720</name>
</gene>
<feature type="transmembrane region" description="Helical" evidence="1">
    <location>
        <begin position="69"/>
        <end position="89"/>
    </location>
</feature>
<dbReference type="Proteomes" id="UP001166293">
    <property type="component" value="Unassembled WGS sequence"/>
</dbReference>
<comment type="caution">
    <text evidence="2">The sequence shown here is derived from an EMBL/GenBank/DDBJ whole genome shotgun (WGS) entry which is preliminary data.</text>
</comment>
<accession>A0ABS6N378</accession>
<keyword evidence="1" id="KW-1133">Transmembrane helix</keyword>
<name>A0ABS6N378_9RHOB</name>
<organism evidence="2 3">
    <name type="scientific">Thalassococcus arenae</name>
    <dbReference type="NCBI Taxonomy" id="2851652"/>
    <lineage>
        <taxon>Bacteria</taxon>
        <taxon>Pseudomonadati</taxon>
        <taxon>Pseudomonadota</taxon>
        <taxon>Alphaproteobacteria</taxon>
        <taxon>Rhodobacterales</taxon>
        <taxon>Roseobacteraceae</taxon>
        <taxon>Thalassococcus</taxon>
    </lineage>
</organism>
<feature type="transmembrane region" description="Helical" evidence="1">
    <location>
        <begin position="316"/>
        <end position="338"/>
    </location>
</feature>
<feature type="transmembrane region" description="Helical" evidence="1">
    <location>
        <begin position="12"/>
        <end position="30"/>
    </location>
</feature>
<evidence type="ECO:0000256" key="1">
    <source>
        <dbReference type="SAM" id="Phobius"/>
    </source>
</evidence>
<keyword evidence="3" id="KW-1185">Reference proteome</keyword>
<feature type="transmembrane region" description="Helical" evidence="1">
    <location>
        <begin position="101"/>
        <end position="122"/>
    </location>
</feature>
<evidence type="ECO:0000313" key="3">
    <source>
        <dbReference type="Proteomes" id="UP001166293"/>
    </source>
</evidence>
<feature type="transmembrane region" description="Helical" evidence="1">
    <location>
        <begin position="42"/>
        <end position="62"/>
    </location>
</feature>
<keyword evidence="1" id="KW-0472">Membrane</keyword>